<dbReference type="PROSITE" id="PS50088">
    <property type="entry name" value="ANK_REPEAT"/>
    <property type="match status" value="5"/>
</dbReference>
<sequence length="240" mass="25598">MGRGSRRKSVLDDVEKTQADIDNQPHRLAANGILDLLKKYFEAHEDEVNAVDDRGCTPLIWAARNGHIEVVKYLVEVGGDVEMGGYGGMKSIHHAANNFQEAVVGVLLERGANPNGTDEMGNCSLHYACARGILNLVVTLIEKGADVNLGNDQGTTPLHKACIYGHLAIVKKLLQFGADADAADKDGNTPLHCAARVGFANICKHLAGEGKANLRKANNAGKSPAEMALDAEIQELLVAV</sequence>
<name>A0A6S9F9Q9_HETAK</name>
<dbReference type="Pfam" id="PF12796">
    <property type="entry name" value="Ank_2"/>
    <property type="match status" value="2"/>
</dbReference>
<dbReference type="InterPro" id="IPR036770">
    <property type="entry name" value="Ankyrin_rpt-contain_sf"/>
</dbReference>
<proteinExistence type="predicted"/>
<dbReference type="InterPro" id="IPR002110">
    <property type="entry name" value="Ankyrin_rpt"/>
</dbReference>
<feature type="repeat" description="ANK" evidence="3">
    <location>
        <begin position="54"/>
        <end position="86"/>
    </location>
</feature>
<feature type="repeat" description="ANK" evidence="3">
    <location>
        <begin position="120"/>
        <end position="152"/>
    </location>
</feature>
<dbReference type="SUPFAM" id="SSF48403">
    <property type="entry name" value="Ankyrin repeat"/>
    <property type="match status" value="1"/>
</dbReference>
<reference evidence="4" key="1">
    <citation type="submission" date="2021-01" db="EMBL/GenBank/DDBJ databases">
        <authorList>
            <person name="Corre E."/>
            <person name="Pelletier E."/>
            <person name="Niang G."/>
            <person name="Scheremetjew M."/>
            <person name="Finn R."/>
            <person name="Kale V."/>
            <person name="Holt S."/>
            <person name="Cochrane G."/>
            <person name="Meng A."/>
            <person name="Brown T."/>
            <person name="Cohen L."/>
        </authorList>
    </citation>
    <scope>NUCLEOTIDE SEQUENCE</scope>
    <source>
        <strain evidence="4">CCMP3107</strain>
    </source>
</reference>
<dbReference type="Gene3D" id="1.25.40.20">
    <property type="entry name" value="Ankyrin repeat-containing domain"/>
    <property type="match status" value="2"/>
</dbReference>
<dbReference type="SMART" id="SM00248">
    <property type="entry name" value="ANK"/>
    <property type="match status" value="5"/>
</dbReference>
<evidence type="ECO:0000256" key="3">
    <source>
        <dbReference type="PROSITE-ProRule" id="PRU00023"/>
    </source>
</evidence>
<dbReference type="PROSITE" id="PS50297">
    <property type="entry name" value="ANK_REP_REGION"/>
    <property type="match status" value="5"/>
</dbReference>
<dbReference type="AlphaFoldDB" id="A0A6S9F9Q9"/>
<accession>A0A6S9F9Q9</accession>
<evidence type="ECO:0000313" key="4">
    <source>
        <dbReference type="EMBL" id="CAE0643363.1"/>
    </source>
</evidence>
<dbReference type="EMBL" id="HBIU01049714">
    <property type="protein sequence ID" value="CAE0643363.1"/>
    <property type="molecule type" value="Transcribed_RNA"/>
</dbReference>
<organism evidence="4">
    <name type="scientific">Heterosigma akashiwo</name>
    <name type="common">Chromophytic alga</name>
    <name type="synonym">Heterosigma carterae</name>
    <dbReference type="NCBI Taxonomy" id="2829"/>
    <lineage>
        <taxon>Eukaryota</taxon>
        <taxon>Sar</taxon>
        <taxon>Stramenopiles</taxon>
        <taxon>Ochrophyta</taxon>
        <taxon>Raphidophyceae</taxon>
        <taxon>Chattonellales</taxon>
        <taxon>Chattonellaceae</taxon>
        <taxon>Heterosigma</taxon>
    </lineage>
</organism>
<feature type="repeat" description="ANK" evidence="3">
    <location>
        <begin position="186"/>
        <end position="210"/>
    </location>
</feature>
<dbReference type="PRINTS" id="PR01415">
    <property type="entry name" value="ANKYRIN"/>
</dbReference>
<keyword evidence="2 3" id="KW-0040">ANK repeat</keyword>
<feature type="repeat" description="ANK" evidence="3">
    <location>
        <begin position="87"/>
        <end position="119"/>
    </location>
</feature>
<keyword evidence="1" id="KW-0677">Repeat</keyword>
<feature type="repeat" description="ANK" evidence="3">
    <location>
        <begin position="153"/>
        <end position="185"/>
    </location>
</feature>
<protein>
    <submittedName>
        <fullName evidence="4">Uncharacterized protein</fullName>
    </submittedName>
</protein>
<gene>
    <name evidence="4" type="ORF">HAKA00212_LOCUS22067</name>
</gene>
<evidence type="ECO:0000256" key="2">
    <source>
        <dbReference type="ARBA" id="ARBA00023043"/>
    </source>
</evidence>
<evidence type="ECO:0000256" key="1">
    <source>
        <dbReference type="ARBA" id="ARBA00022737"/>
    </source>
</evidence>
<dbReference type="PANTHER" id="PTHR24178">
    <property type="entry name" value="MOLTING PROTEIN MLT-4"/>
    <property type="match status" value="1"/>
</dbReference>